<evidence type="ECO:0000313" key="3">
    <source>
        <dbReference type="EMBL" id="QKX60143.1"/>
    </source>
</evidence>
<protein>
    <recommendedName>
        <fullName evidence="2">D-apionate lactonase C-terminal domain-containing protein</fullName>
    </recommendedName>
</protein>
<evidence type="ECO:0000313" key="4">
    <source>
        <dbReference type="Proteomes" id="UP000509510"/>
    </source>
</evidence>
<evidence type="ECO:0000256" key="1">
    <source>
        <dbReference type="SAM" id="SignalP"/>
    </source>
</evidence>
<organism evidence="3 4">
    <name type="scientific">Talaromyces rugulosus</name>
    <name type="common">Penicillium rugulosum</name>
    <dbReference type="NCBI Taxonomy" id="121627"/>
    <lineage>
        <taxon>Eukaryota</taxon>
        <taxon>Fungi</taxon>
        <taxon>Dikarya</taxon>
        <taxon>Ascomycota</taxon>
        <taxon>Pezizomycotina</taxon>
        <taxon>Eurotiomycetes</taxon>
        <taxon>Eurotiomycetidae</taxon>
        <taxon>Eurotiales</taxon>
        <taxon>Trichocomaceae</taxon>
        <taxon>Talaromyces</taxon>
        <taxon>Talaromyces sect. Islandici</taxon>
    </lineage>
</organism>
<dbReference type="AlphaFoldDB" id="A0A7H8R5L3"/>
<reference evidence="4" key="1">
    <citation type="submission" date="2020-06" db="EMBL/GenBank/DDBJ databases">
        <title>A chromosome-scale genome assembly of Talaromyces rugulosus W13939.</title>
        <authorList>
            <person name="Wang B."/>
            <person name="Guo L."/>
            <person name="Ye K."/>
            <person name="Wang L."/>
        </authorList>
    </citation>
    <scope>NUCLEOTIDE SEQUENCE [LARGE SCALE GENOMIC DNA]</scope>
    <source>
        <strain evidence="4">W13939</strain>
    </source>
</reference>
<dbReference type="InterPro" id="IPR058789">
    <property type="entry name" value="ApnL_C"/>
</dbReference>
<accession>A0A7H8R5L3</accession>
<dbReference type="RefSeq" id="XP_035346320.1">
    <property type="nucleotide sequence ID" value="XM_035490427.1"/>
</dbReference>
<dbReference type="Proteomes" id="UP000509510">
    <property type="component" value="Chromosome IV"/>
</dbReference>
<dbReference type="KEGG" id="trg:TRUGW13939_07286"/>
<proteinExistence type="predicted"/>
<gene>
    <name evidence="3" type="ORF">TRUGW13939_07286</name>
</gene>
<feature type="domain" description="D-apionate lactonase C-terminal" evidence="2">
    <location>
        <begin position="427"/>
        <end position="494"/>
    </location>
</feature>
<keyword evidence="1" id="KW-0732">Signal</keyword>
<keyword evidence="4" id="KW-1185">Reference proteome</keyword>
<dbReference type="SUPFAM" id="SSF51445">
    <property type="entry name" value="(Trans)glycosidases"/>
    <property type="match status" value="1"/>
</dbReference>
<feature type="chain" id="PRO_5028880713" description="D-apionate lactonase C-terminal domain-containing protein" evidence="1">
    <location>
        <begin position="19"/>
        <end position="498"/>
    </location>
</feature>
<dbReference type="Gene3D" id="3.20.20.80">
    <property type="entry name" value="Glycosidases"/>
    <property type="match status" value="1"/>
</dbReference>
<feature type="signal peptide" evidence="1">
    <location>
        <begin position="1"/>
        <end position="18"/>
    </location>
</feature>
<dbReference type="Pfam" id="PF25839">
    <property type="entry name" value="Apionate_lact_C"/>
    <property type="match status" value="1"/>
</dbReference>
<dbReference type="OrthoDB" id="1100386at2759"/>
<sequence>MLVRHLLRLAALAATCQAIVPYRRQTTPSAVQINWDDVLITSKTSTTLQVVANPPLLADSSIRQNALDSLSLVSSNYVRYVPWFPYPRLAVPEIDAPIINDTHCITYWDFTYADQLLLDFMNATPNVTHIINYSTTPDWMWVLDTPYTYPENVSTIDWNYNNGTTLRDPTLKEISDYYSRLLSYYTQGGMTDECGVFHPGHNLTIEAWEILNESEAEHSIVTGLYNQIYDAVTAAIHAVSPNTEFVGLAMAYRNVTRVQDFLQPANHQPGTPLDWISYHFYAGPTSSTTQDEATQSFQQANQFFEEVAAIEAVRKQIAPNTKTTINELGTMDPNGVTTVVPGYVIPAEYWAWSGGVFAYIFSNLTTQGIDVVGESQLSGYPGQFPSVSMIDWNTGLPTARLRVLQLLQSSFAPGDNVVATSSDETQLHAQAFDTVNGGKKVLLINKTDQNVTVQVQGLQAESMDTVDVNTAGNPWRTEQVSGDSVNLTPYAVSVLSGE</sequence>
<name>A0A7H8R5L3_TALRU</name>
<evidence type="ECO:0000259" key="2">
    <source>
        <dbReference type="Pfam" id="PF25839"/>
    </source>
</evidence>
<dbReference type="InterPro" id="IPR017853">
    <property type="entry name" value="GH"/>
</dbReference>
<dbReference type="EMBL" id="CP055901">
    <property type="protein sequence ID" value="QKX60143.1"/>
    <property type="molecule type" value="Genomic_DNA"/>
</dbReference>
<dbReference type="GeneID" id="55994779"/>